<sequence>MKSKVFALVLATTIFAFNTNAQVSFGLRAGINLQTLDAKYGNGDKIKYDLRTGFHVGVIAEIHAVSDLHVQTGILFSTKGTQQEFNIYTRKEFKLGLSYLEIPINVLYKPSIGPGKLLLGAGPYVAYAIGGNVKSRDSVGKVRFEKETTGFNSTMSNWEVTYYARRLDVGVNLLFGYEFTKKISVQLNAQLGLRDINSKIKSEVGLNANTIRSQAKNTGFGISVGYKF</sequence>
<organism evidence="3 4">
    <name type="scientific">Niastella soli</name>
    <dbReference type="NCBI Taxonomy" id="2821487"/>
    <lineage>
        <taxon>Bacteria</taxon>
        <taxon>Pseudomonadati</taxon>
        <taxon>Bacteroidota</taxon>
        <taxon>Chitinophagia</taxon>
        <taxon>Chitinophagales</taxon>
        <taxon>Chitinophagaceae</taxon>
        <taxon>Niastella</taxon>
    </lineage>
</organism>
<dbReference type="RefSeq" id="WP_209138918.1">
    <property type="nucleotide sequence ID" value="NZ_JAGHKO010000001.1"/>
</dbReference>
<dbReference type="EMBL" id="JAGHKO010000001">
    <property type="protein sequence ID" value="MBO9200883.1"/>
    <property type="molecule type" value="Genomic_DNA"/>
</dbReference>
<reference evidence="3 4" key="1">
    <citation type="submission" date="2021-03" db="EMBL/GenBank/DDBJ databases">
        <title>Assistant Professor.</title>
        <authorList>
            <person name="Huq M.A."/>
        </authorList>
    </citation>
    <scope>NUCLEOTIDE SEQUENCE [LARGE SCALE GENOMIC DNA]</scope>
    <source>
        <strain evidence="3 4">MAH-29</strain>
    </source>
</reference>
<protein>
    <submittedName>
        <fullName evidence="3">PorT family protein</fullName>
    </submittedName>
</protein>
<name>A0ABS3YSP2_9BACT</name>
<dbReference type="Pfam" id="PF13568">
    <property type="entry name" value="OMP_b-brl_2"/>
    <property type="match status" value="1"/>
</dbReference>
<dbReference type="Proteomes" id="UP000677244">
    <property type="component" value="Unassembled WGS sequence"/>
</dbReference>
<feature type="signal peptide" evidence="1">
    <location>
        <begin position="1"/>
        <end position="21"/>
    </location>
</feature>
<evidence type="ECO:0000256" key="1">
    <source>
        <dbReference type="SAM" id="SignalP"/>
    </source>
</evidence>
<evidence type="ECO:0000313" key="3">
    <source>
        <dbReference type="EMBL" id="MBO9200883.1"/>
    </source>
</evidence>
<accession>A0ABS3YSP2</accession>
<feature type="domain" description="Outer membrane protein beta-barrel" evidence="2">
    <location>
        <begin position="22"/>
        <end position="196"/>
    </location>
</feature>
<gene>
    <name evidence="3" type="ORF">J7I42_11455</name>
</gene>
<keyword evidence="4" id="KW-1185">Reference proteome</keyword>
<keyword evidence="1" id="KW-0732">Signal</keyword>
<feature type="chain" id="PRO_5046425101" evidence="1">
    <location>
        <begin position="22"/>
        <end position="228"/>
    </location>
</feature>
<proteinExistence type="predicted"/>
<dbReference type="InterPro" id="IPR025665">
    <property type="entry name" value="Beta-barrel_OMP_2"/>
</dbReference>
<evidence type="ECO:0000313" key="4">
    <source>
        <dbReference type="Proteomes" id="UP000677244"/>
    </source>
</evidence>
<evidence type="ECO:0000259" key="2">
    <source>
        <dbReference type="Pfam" id="PF13568"/>
    </source>
</evidence>
<comment type="caution">
    <text evidence="3">The sequence shown here is derived from an EMBL/GenBank/DDBJ whole genome shotgun (WGS) entry which is preliminary data.</text>
</comment>